<dbReference type="PROSITE" id="PS50889">
    <property type="entry name" value="S4"/>
    <property type="match status" value="1"/>
</dbReference>
<gene>
    <name evidence="9" type="ORF">BCM31_02920</name>
</gene>
<keyword evidence="6" id="KW-0694">RNA-binding</keyword>
<dbReference type="GeneID" id="97290182"/>
<dbReference type="InterPro" id="IPR006145">
    <property type="entry name" value="PsdUridine_synth_RsuA/RluA"/>
</dbReference>
<dbReference type="Proteomes" id="UP000233350">
    <property type="component" value="Unassembled WGS sequence"/>
</dbReference>
<sequence length="290" mass="32774">MKPNKFKKTLKNQKKDSNFSKKPLKNKPPKSNFAPQTPPKLPKNAQKAYKLLALQENISNNEAKALIDRGLVNVKGKKILIARGLLAPNTRFNIQQIQTIKEIFCNENILALEKPAFLTSEEIVKSYPQWTLLHRLDKETSGILLLVKENSSFHLKAKEAFKQLQVLKQYTAIVEGILDEECEITAPLIIKKGKSAKVSISKTNEGQKAITHITPLEIFGKKTKLDIEIKTGKTHQIRAHLAHIKHPIIGDTLYGAKPANRILLHARHIALLGYNFTSNEPKEFIFKDNL</sequence>
<evidence type="ECO:0000259" key="8">
    <source>
        <dbReference type="Pfam" id="PF00849"/>
    </source>
</evidence>
<organism evidence="9 10">
    <name type="scientific">Helicobacter winghamensis</name>
    <dbReference type="NCBI Taxonomy" id="157268"/>
    <lineage>
        <taxon>Bacteria</taxon>
        <taxon>Pseudomonadati</taxon>
        <taxon>Campylobacterota</taxon>
        <taxon>Epsilonproteobacteria</taxon>
        <taxon>Campylobacterales</taxon>
        <taxon>Helicobacteraceae</taxon>
        <taxon>Helicobacter</taxon>
    </lineage>
</organism>
<comment type="catalytic activity">
    <reaction evidence="1">
        <text>a uridine in RNA = a pseudouridine in RNA</text>
        <dbReference type="Rhea" id="RHEA:48348"/>
        <dbReference type="Rhea" id="RHEA-COMP:12068"/>
        <dbReference type="Rhea" id="RHEA-COMP:12069"/>
        <dbReference type="ChEBI" id="CHEBI:65314"/>
        <dbReference type="ChEBI" id="CHEBI:65315"/>
    </reaction>
</comment>
<dbReference type="PANTHER" id="PTHR21600:SF44">
    <property type="entry name" value="RIBOSOMAL LARGE SUBUNIT PSEUDOURIDINE SYNTHASE D"/>
    <property type="match status" value="1"/>
</dbReference>
<evidence type="ECO:0000256" key="1">
    <source>
        <dbReference type="ARBA" id="ARBA00000073"/>
    </source>
</evidence>
<accession>A0A2N3PI10</accession>
<dbReference type="GO" id="GO:0140098">
    <property type="term" value="F:catalytic activity, acting on RNA"/>
    <property type="evidence" value="ECO:0007669"/>
    <property type="project" value="UniProtKB-ARBA"/>
</dbReference>
<evidence type="ECO:0000256" key="4">
    <source>
        <dbReference type="ARBA" id="ARBA00031870"/>
    </source>
</evidence>
<evidence type="ECO:0000256" key="5">
    <source>
        <dbReference type="ARBA" id="ARBA00033164"/>
    </source>
</evidence>
<dbReference type="InterPro" id="IPR020103">
    <property type="entry name" value="PsdUridine_synth_cat_dom_sf"/>
</dbReference>
<dbReference type="STRING" id="556267.HWAG_00933"/>
<protein>
    <recommendedName>
        <fullName evidence="4">RNA pseudouridylate synthase</fullName>
    </recommendedName>
    <alternativeName>
        <fullName evidence="5">RNA-uridine isomerase</fullName>
    </alternativeName>
</protein>
<evidence type="ECO:0000313" key="10">
    <source>
        <dbReference type="Proteomes" id="UP000233350"/>
    </source>
</evidence>
<proteinExistence type="inferred from homology"/>
<evidence type="ECO:0000256" key="6">
    <source>
        <dbReference type="PROSITE-ProRule" id="PRU00182"/>
    </source>
</evidence>
<dbReference type="OrthoDB" id="128480at2"/>
<comment type="similarity">
    <text evidence="2">Belongs to the pseudouridine synthase RluA family.</text>
</comment>
<dbReference type="Gene3D" id="3.30.2350.10">
    <property type="entry name" value="Pseudouridine synthase"/>
    <property type="match status" value="1"/>
</dbReference>
<evidence type="ECO:0000256" key="7">
    <source>
        <dbReference type="SAM" id="MobiDB-lite"/>
    </source>
</evidence>
<dbReference type="GO" id="GO:0003723">
    <property type="term" value="F:RNA binding"/>
    <property type="evidence" value="ECO:0007669"/>
    <property type="project" value="UniProtKB-KW"/>
</dbReference>
<name>A0A2N3PI10_9HELI</name>
<dbReference type="PROSITE" id="PS01129">
    <property type="entry name" value="PSI_RLU"/>
    <property type="match status" value="1"/>
</dbReference>
<evidence type="ECO:0000256" key="2">
    <source>
        <dbReference type="ARBA" id="ARBA00010876"/>
    </source>
</evidence>
<feature type="domain" description="Pseudouridine synthase RsuA/RluA-like" evidence="8">
    <location>
        <begin position="127"/>
        <end position="243"/>
    </location>
</feature>
<dbReference type="RefSeq" id="WP_006802629.1">
    <property type="nucleotide sequence ID" value="NZ_CABKOI010000020.1"/>
</dbReference>
<dbReference type="EMBL" id="MBPK01000043">
    <property type="protein sequence ID" value="PKT80312.1"/>
    <property type="molecule type" value="Genomic_DNA"/>
</dbReference>
<reference evidence="9 10" key="1">
    <citation type="submission" date="2016-07" db="EMBL/GenBank/DDBJ databases">
        <title>Detection of Helicobacter winghamensis from caecal content of red fox (Vulpes vulpes).</title>
        <authorList>
            <person name="Zanoni R.G."/>
            <person name="Florio D."/>
            <person name="Caffara M."/>
            <person name="Renzi M."/>
            <person name="Parisi A."/>
            <person name="Pasquali F."/>
            <person name="Manfreda G."/>
        </authorList>
    </citation>
    <scope>NUCLEOTIDE SEQUENCE [LARGE SCALE GENOMIC DNA]</scope>
    <source>
        <strain evidence="9 10">295_13</strain>
    </source>
</reference>
<dbReference type="Pfam" id="PF00849">
    <property type="entry name" value="PseudoU_synth_2"/>
    <property type="match status" value="1"/>
</dbReference>
<feature type="region of interest" description="Disordered" evidence="7">
    <location>
        <begin position="1"/>
        <end position="42"/>
    </location>
</feature>
<keyword evidence="10" id="KW-1185">Reference proteome</keyword>
<dbReference type="PANTHER" id="PTHR21600">
    <property type="entry name" value="MITOCHONDRIAL RNA PSEUDOURIDINE SYNTHASE"/>
    <property type="match status" value="1"/>
</dbReference>
<feature type="compositionally biased region" description="Basic residues" evidence="7">
    <location>
        <begin position="1"/>
        <end position="12"/>
    </location>
</feature>
<dbReference type="SUPFAM" id="SSF55120">
    <property type="entry name" value="Pseudouridine synthase"/>
    <property type="match status" value="1"/>
</dbReference>
<dbReference type="AlphaFoldDB" id="A0A2N3PI10"/>
<dbReference type="GO" id="GO:0009982">
    <property type="term" value="F:pseudouridine synthase activity"/>
    <property type="evidence" value="ECO:0007669"/>
    <property type="project" value="InterPro"/>
</dbReference>
<comment type="caution">
    <text evidence="9">The sequence shown here is derived from an EMBL/GenBank/DDBJ whole genome shotgun (WGS) entry which is preliminary data.</text>
</comment>
<dbReference type="GO" id="GO:0000455">
    <property type="term" value="P:enzyme-directed rRNA pseudouridine synthesis"/>
    <property type="evidence" value="ECO:0007669"/>
    <property type="project" value="TreeGrafter"/>
</dbReference>
<keyword evidence="3" id="KW-0413">Isomerase</keyword>
<evidence type="ECO:0000313" key="9">
    <source>
        <dbReference type="EMBL" id="PKT80312.1"/>
    </source>
</evidence>
<dbReference type="InterPro" id="IPR050188">
    <property type="entry name" value="RluA_PseudoU_synthase"/>
</dbReference>
<dbReference type="CDD" id="cd02869">
    <property type="entry name" value="PseudoU_synth_RluA_like"/>
    <property type="match status" value="1"/>
</dbReference>
<evidence type="ECO:0000256" key="3">
    <source>
        <dbReference type="ARBA" id="ARBA00023235"/>
    </source>
</evidence>
<dbReference type="InterPro" id="IPR006224">
    <property type="entry name" value="PsdUridine_synth_RluA-like_CS"/>
</dbReference>